<sequence>MDAQDAQDSQDWTRLFVEAAQSERQKREDHTTDVAESIRQHTAAAEAKIAAALGPELDTLLPSTDGNPRAAARG</sequence>
<accession>G2Q5L0</accession>
<dbReference type="HOGENOM" id="CLU_2689534_0_0_1"/>
<dbReference type="OMA" id="HTKDIEQ"/>
<dbReference type="RefSeq" id="XP_003659888.1">
    <property type="nucleotide sequence ID" value="XM_003659840.1"/>
</dbReference>
<gene>
    <name evidence="1" type="ORF">MYCTH_2297420</name>
</gene>
<protein>
    <submittedName>
        <fullName evidence="1">Uncharacterized protein</fullName>
    </submittedName>
</protein>
<dbReference type="GeneID" id="11513114"/>
<keyword evidence="2" id="KW-1185">Reference proteome</keyword>
<evidence type="ECO:0000313" key="1">
    <source>
        <dbReference type="EMBL" id="AEO54643.1"/>
    </source>
</evidence>
<dbReference type="InParanoid" id="G2Q5L0"/>
<dbReference type="EMBL" id="CP003002">
    <property type="protein sequence ID" value="AEO54643.1"/>
    <property type="molecule type" value="Genomic_DNA"/>
</dbReference>
<dbReference type="AlphaFoldDB" id="G2Q5L0"/>
<name>G2Q5L0_THET4</name>
<dbReference type="KEGG" id="mtm:MYCTH_2297420"/>
<dbReference type="VEuPathDB" id="FungiDB:MYCTH_2297420"/>
<organism evidence="1 2">
    <name type="scientific">Thermothelomyces thermophilus (strain ATCC 42464 / BCRC 31852 / DSM 1799)</name>
    <name type="common">Sporotrichum thermophile</name>
    <dbReference type="NCBI Taxonomy" id="573729"/>
    <lineage>
        <taxon>Eukaryota</taxon>
        <taxon>Fungi</taxon>
        <taxon>Dikarya</taxon>
        <taxon>Ascomycota</taxon>
        <taxon>Pezizomycotina</taxon>
        <taxon>Sordariomycetes</taxon>
        <taxon>Sordariomycetidae</taxon>
        <taxon>Sordariales</taxon>
        <taxon>Chaetomiaceae</taxon>
        <taxon>Thermothelomyces</taxon>
    </lineage>
</organism>
<dbReference type="Proteomes" id="UP000007322">
    <property type="component" value="Chromosome 1"/>
</dbReference>
<dbReference type="OrthoDB" id="10499377at2759"/>
<evidence type="ECO:0000313" key="2">
    <source>
        <dbReference type="Proteomes" id="UP000007322"/>
    </source>
</evidence>
<reference evidence="1 2" key="1">
    <citation type="journal article" date="2011" name="Nat. Biotechnol.">
        <title>Comparative genomic analysis of the thermophilic biomass-degrading fungi Myceliophthora thermophila and Thielavia terrestris.</title>
        <authorList>
            <person name="Berka R.M."/>
            <person name="Grigoriev I.V."/>
            <person name="Otillar R."/>
            <person name="Salamov A."/>
            <person name="Grimwood J."/>
            <person name="Reid I."/>
            <person name="Ishmael N."/>
            <person name="John T."/>
            <person name="Darmond C."/>
            <person name="Moisan M.-C."/>
            <person name="Henrissat B."/>
            <person name="Coutinho P.M."/>
            <person name="Lombard V."/>
            <person name="Natvig D.O."/>
            <person name="Lindquist E."/>
            <person name="Schmutz J."/>
            <person name="Lucas S."/>
            <person name="Harris P."/>
            <person name="Powlowski J."/>
            <person name="Bellemare A."/>
            <person name="Taylor D."/>
            <person name="Butler G."/>
            <person name="de Vries R.P."/>
            <person name="Allijn I.E."/>
            <person name="van den Brink J."/>
            <person name="Ushinsky S."/>
            <person name="Storms R."/>
            <person name="Powell A.J."/>
            <person name="Paulsen I.T."/>
            <person name="Elbourne L.D.H."/>
            <person name="Baker S.E."/>
            <person name="Magnuson J."/>
            <person name="LaBoissiere S."/>
            <person name="Clutterbuck A.J."/>
            <person name="Martinez D."/>
            <person name="Wogulis M."/>
            <person name="de Leon A.L."/>
            <person name="Rey M.W."/>
            <person name="Tsang A."/>
        </authorList>
    </citation>
    <scope>NUCLEOTIDE SEQUENCE [LARGE SCALE GENOMIC DNA]</scope>
    <source>
        <strain evidence="2">ATCC 42464 / BCRC 31852 / DSM 1799</strain>
    </source>
</reference>
<proteinExistence type="predicted"/>
<dbReference type="eggNOG" id="ENOG502RNRP">
    <property type="taxonomic scope" value="Eukaryota"/>
</dbReference>